<reference evidence="9" key="1">
    <citation type="submission" date="2020-11" db="EMBL/GenBank/DDBJ databases">
        <authorList>
            <person name="Tran Van P."/>
        </authorList>
    </citation>
    <scope>NUCLEOTIDE SEQUENCE</scope>
</reference>
<dbReference type="AlphaFoldDB" id="A0A7R9E8F7"/>
<evidence type="ECO:0000313" key="9">
    <source>
        <dbReference type="EMBL" id="CAD7428012.1"/>
    </source>
</evidence>
<feature type="compositionally biased region" description="Basic residues" evidence="8">
    <location>
        <begin position="345"/>
        <end position="363"/>
    </location>
</feature>
<evidence type="ECO:0000256" key="1">
    <source>
        <dbReference type="ARBA" id="ARBA00004123"/>
    </source>
</evidence>
<evidence type="ECO:0000256" key="5">
    <source>
        <dbReference type="ARBA" id="ARBA00023187"/>
    </source>
</evidence>
<evidence type="ECO:0000256" key="3">
    <source>
        <dbReference type="ARBA" id="ARBA00022664"/>
    </source>
</evidence>
<evidence type="ECO:0000256" key="7">
    <source>
        <dbReference type="RuleBase" id="RU367025"/>
    </source>
</evidence>
<name>A0A7R9E8F7_9NEOP</name>
<comment type="subcellular location">
    <subcellularLocation>
        <location evidence="1 7">Nucleus</location>
    </subcellularLocation>
</comment>
<evidence type="ECO:0000256" key="6">
    <source>
        <dbReference type="ARBA" id="ARBA00023242"/>
    </source>
</evidence>
<dbReference type="GO" id="GO:0005681">
    <property type="term" value="C:spliceosomal complex"/>
    <property type="evidence" value="ECO:0007669"/>
    <property type="project" value="UniProtKB-KW"/>
</dbReference>
<protein>
    <recommendedName>
        <fullName evidence="7">Pre-mRNA-splicing factor 38</fullName>
    </recommendedName>
</protein>
<proteinExistence type="inferred from homology"/>
<sequence length="445" mass="52457">MHMVAVADMPAVTTAEPREEVYDKPSDAHTVNQDYMVNLYELKTYHEVIDEIYYKVTHLEPWEKGSRKTAGQTGMCGGVRGVGAGGIVSTAYCLLYKLFTLKLTRKQINGLITHPDSPYIRGLGFMYIRYTQPPADLWDWYDQYLEDPEELDVKAGGGQTMTVGDMLRAFLTKLEWFSTLFPRIPVPIQQKLEKKMSERFPPVVPVVRQPKIPPAHPQASKEARHIPDEEMSFGEAERFSRLRRTDDRPSPNKDRRNECLFTNKERRNDRLSPTKERRNDRLSPSKERRNDRLSPSKERRNDRLSPSKERRNDHLSPTKERRNDRLSPNKERRSNRPFSRERSPLSRHRQHSPLTKHRSHHRPRSGEIQRTRDIKDRSGSKHRSSEHRSSEDIAEEIRREKDRQRREKEHKRERDRERSRRGFTFGEVERPTPHTHSHQLLCLPT</sequence>
<accession>A0A7R9E8F7</accession>
<keyword evidence="4 7" id="KW-0747">Spliceosome</keyword>
<comment type="function">
    <text evidence="7">Required for pre-mRNA splicing.</text>
</comment>
<keyword evidence="5 7" id="KW-0508">mRNA splicing</keyword>
<feature type="compositionally biased region" description="Basic and acidic residues" evidence="8">
    <location>
        <begin position="386"/>
        <end position="420"/>
    </location>
</feature>
<evidence type="ECO:0000256" key="2">
    <source>
        <dbReference type="ARBA" id="ARBA00006164"/>
    </source>
</evidence>
<evidence type="ECO:0000256" key="8">
    <source>
        <dbReference type="SAM" id="MobiDB-lite"/>
    </source>
</evidence>
<keyword evidence="3 7" id="KW-0507">mRNA processing</keyword>
<comment type="similarity">
    <text evidence="2 7">Belongs to the PRP38 family.</text>
</comment>
<evidence type="ECO:0000256" key="4">
    <source>
        <dbReference type="ARBA" id="ARBA00022728"/>
    </source>
</evidence>
<gene>
    <name evidence="9" type="ORF">TMSB3V08_LOCUS4832</name>
</gene>
<dbReference type="InterPro" id="IPR005037">
    <property type="entry name" value="PRP38"/>
</dbReference>
<feature type="compositionally biased region" description="Basic and acidic residues" evidence="8">
    <location>
        <begin position="235"/>
        <end position="344"/>
    </location>
</feature>
<dbReference type="GO" id="GO:0000398">
    <property type="term" value="P:mRNA splicing, via spliceosome"/>
    <property type="evidence" value="ECO:0007669"/>
    <property type="project" value="UniProtKB-UniRule"/>
</dbReference>
<keyword evidence="6 7" id="KW-0539">Nucleus</keyword>
<dbReference type="EMBL" id="OB793609">
    <property type="protein sequence ID" value="CAD7428012.1"/>
    <property type="molecule type" value="Genomic_DNA"/>
</dbReference>
<feature type="region of interest" description="Disordered" evidence="8">
    <location>
        <begin position="207"/>
        <end position="445"/>
    </location>
</feature>
<dbReference type="PANTHER" id="PTHR23142">
    <property type="entry name" value="PRE-MRNA-SPLICING FACTOR 38A-RELATED"/>
    <property type="match status" value="1"/>
</dbReference>
<organism evidence="9">
    <name type="scientific">Timema monikensis</name>
    <dbReference type="NCBI Taxonomy" id="170555"/>
    <lineage>
        <taxon>Eukaryota</taxon>
        <taxon>Metazoa</taxon>
        <taxon>Ecdysozoa</taxon>
        <taxon>Arthropoda</taxon>
        <taxon>Hexapoda</taxon>
        <taxon>Insecta</taxon>
        <taxon>Pterygota</taxon>
        <taxon>Neoptera</taxon>
        <taxon>Polyneoptera</taxon>
        <taxon>Phasmatodea</taxon>
        <taxon>Timematodea</taxon>
        <taxon>Timematoidea</taxon>
        <taxon>Timematidae</taxon>
        <taxon>Timema</taxon>
    </lineage>
</organism>
<feature type="compositionally biased region" description="Basic and acidic residues" evidence="8">
    <location>
        <begin position="364"/>
        <end position="379"/>
    </location>
</feature>
<dbReference type="Pfam" id="PF03371">
    <property type="entry name" value="PRP38"/>
    <property type="match status" value="1"/>
</dbReference>
<feature type="compositionally biased region" description="Basic and acidic residues" evidence="8">
    <location>
        <begin position="219"/>
        <end position="228"/>
    </location>
</feature>